<feature type="transmembrane region" description="Helical" evidence="6">
    <location>
        <begin position="141"/>
        <end position="159"/>
    </location>
</feature>
<keyword evidence="3 6" id="KW-0812">Transmembrane</keyword>
<feature type="transmembrane region" description="Helical" evidence="6">
    <location>
        <begin position="193"/>
        <end position="212"/>
    </location>
</feature>
<dbReference type="RefSeq" id="XP_048337413.2">
    <property type="nucleotide sequence ID" value="XM_048481456.2"/>
</dbReference>
<evidence type="ECO:0000256" key="4">
    <source>
        <dbReference type="ARBA" id="ARBA00022989"/>
    </source>
</evidence>
<evidence type="ECO:0000313" key="9">
    <source>
        <dbReference type="Proteomes" id="UP001652623"/>
    </source>
</evidence>
<dbReference type="InterPro" id="IPR037185">
    <property type="entry name" value="EmrE-like"/>
</dbReference>
<feature type="domain" description="EamA" evidence="8">
    <location>
        <begin position="194"/>
        <end position="332"/>
    </location>
</feature>
<feature type="transmembrane region" description="Helical" evidence="6">
    <location>
        <begin position="315"/>
        <end position="334"/>
    </location>
</feature>
<evidence type="ECO:0000313" key="10">
    <source>
        <dbReference type="RefSeq" id="XP_048337413.2"/>
    </source>
</evidence>
<gene>
    <name evidence="10" type="primary">LOC107427630</name>
</gene>
<dbReference type="PANTHER" id="PTHR31218">
    <property type="entry name" value="WAT1-RELATED PROTEIN"/>
    <property type="match status" value="1"/>
</dbReference>
<feature type="transmembrane region" description="Helical" evidence="6">
    <location>
        <begin position="12"/>
        <end position="34"/>
    </location>
</feature>
<feature type="region of interest" description="Disordered" evidence="7">
    <location>
        <begin position="356"/>
        <end position="414"/>
    </location>
</feature>
<evidence type="ECO:0000256" key="6">
    <source>
        <dbReference type="RuleBase" id="RU363077"/>
    </source>
</evidence>
<keyword evidence="5 6" id="KW-0472">Membrane</keyword>
<feature type="transmembrane region" description="Helical" evidence="6">
    <location>
        <begin position="78"/>
        <end position="97"/>
    </location>
</feature>
<feature type="transmembrane region" description="Helical" evidence="6">
    <location>
        <begin position="288"/>
        <end position="309"/>
    </location>
</feature>
<keyword evidence="9" id="KW-1185">Reference proteome</keyword>
<evidence type="ECO:0000256" key="7">
    <source>
        <dbReference type="SAM" id="MobiDB-lite"/>
    </source>
</evidence>
<sequence length="414" mass="45418">MGFKGQIAEALHGLKPAIFMVIVQIAFAGVNIFYKLAANDGMSLRIIVAYRFIFATAFILPLALFLERKMRPKPSWKVVFQSFLCGLFGGSMAQNLYLESLSLTSVTFASAMSNLVPAITFILAVSFRLEKANLGKMSGKVKVIGSSMGIGGAMLLTLYKGVEINIWNTHVNLLHPNSHNSAASNHSHSADRIIGALMAIGSCFSYAIWLIVQAKVTEIYPYYYSSTALMSSMGAIQATVFALAMDRDWNGWRLGWNIRLLTVAYSGIVASGLMVTLMAWCVHMRGPLFVSVFNPLLLVLVAIASSLVLNENLHLGSILAAGFIVLGLYLVLWGKSKEMKKKNQLAPSENLDEPDSISIVITTPPTDNNKHHAKKDNNDSTNDDNNNKNDNNIHSNDDHNNISRNITDDQTTQN</sequence>
<evidence type="ECO:0000259" key="8">
    <source>
        <dbReference type="Pfam" id="PF00892"/>
    </source>
</evidence>
<feature type="compositionally biased region" description="Polar residues" evidence="7">
    <location>
        <begin position="403"/>
        <end position="414"/>
    </location>
</feature>
<protein>
    <recommendedName>
        <fullName evidence="6">WAT1-related protein</fullName>
    </recommendedName>
</protein>
<dbReference type="SUPFAM" id="SSF103481">
    <property type="entry name" value="Multidrug resistance efflux transporter EmrE"/>
    <property type="match status" value="2"/>
</dbReference>
<comment type="similarity">
    <text evidence="2 6">Belongs to the drug/metabolite transporter (DMT) superfamily. Plant drug/metabolite exporter (P-DME) (TC 2.A.7.4) family.</text>
</comment>
<feature type="transmembrane region" description="Helical" evidence="6">
    <location>
        <begin position="224"/>
        <end position="244"/>
    </location>
</feature>
<feature type="domain" description="EamA" evidence="8">
    <location>
        <begin position="17"/>
        <end position="148"/>
    </location>
</feature>
<evidence type="ECO:0000256" key="2">
    <source>
        <dbReference type="ARBA" id="ARBA00007635"/>
    </source>
</evidence>
<evidence type="ECO:0000256" key="3">
    <source>
        <dbReference type="ARBA" id="ARBA00022692"/>
    </source>
</evidence>
<accession>A0ABM3IXI4</accession>
<comment type="subcellular location">
    <subcellularLocation>
        <location evidence="1 6">Membrane</location>
        <topology evidence="1 6">Multi-pass membrane protein</topology>
    </subcellularLocation>
</comment>
<evidence type="ECO:0000256" key="5">
    <source>
        <dbReference type="ARBA" id="ARBA00023136"/>
    </source>
</evidence>
<dbReference type="GeneID" id="107427630"/>
<organism evidence="9 10">
    <name type="scientific">Ziziphus jujuba</name>
    <name type="common">Chinese jujube</name>
    <name type="synonym">Ziziphus sativa</name>
    <dbReference type="NCBI Taxonomy" id="326968"/>
    <lineage>
        <taxon>Eukaryota</taxon>
        <taxon>Viridiplantae</taxon>
        <taxon>Streptophyta</taxon>
        <taxon>Embryophyta</taxon>
        <taxon>Tracheophyta</taxon>
        <taxon>Spermatophyta</taxon>
        <taxon>Magnoliopsida</taxon>
        <taxon>eudicotyledons</taxon>
        <taxon>Gunneridae</taxon>
        <taxon>Pentapetalae</taxon>
        <taxon>rosids</taxon>
        <taxon>fabids</taxon>
        <taxon>Rosales</taxon>
        <taxon>Rhamnaceae</taxon>
        <taxon>Paliureae</taxon>
        <taxon>Ziziphus</taxon>
    </lineage>
</organism>
<evidence type="ECO:0000256" key="1">
    <source>
        <dbReference type="ARBA" id="ARBA00004141"/>
    </source>
</evidence>
<feature type="transmembrane region" description="Helical" evidence="6">
    <location>
        <begin position="46"/>
        <end position="66"/>
    </location>
</feature>
<reference evidence="10" key="1">
    <citation type="submission" date="2025-08" db="UniProtKB">
        <authorList>
            <consortium name="RefSeq"/>
        </authorList>
    </citation>
    <scope>IDENTIFICATION</scope>
    <source>
        <tissue evidence="10">Seedling</tissue>
    </source>
</reference>
<dbReference type="InterPro" id="IPR030184">
    <property type="entry name" value="WAT1-related"/>
</dbReference>
<dbReference type="Proteomes" id="UP001652623">
    <property type="component" value="Chromosome 9"/>
</dbReference>
<feature type="compositionally biased region" description="Low complexity" evidence="7">
    <location>
        <begin position="379"/>
        <end position="394"/>
    </location>
</feature>
<name>A0ABM3IXI4_ZIZJJ</name>
<dbReference type="InterPro" id="IPR000620">
    <property type="entry name" value="EamA_dom"/>
</dbReference>
<feature type="transmembrane region" description="Helical" evidence="6">
    <location>
        <begin position="109"/>
        <end position="129"/>
    </location>
</feature>
<proteinExistence type="inferred from homology"/>
<feature type="transmembrane region" description="Helical" evidence="6">
    <location>
        <begin position="256"/>
        <end position="281"/>
    </location>
</feature>
<keyword evidence="4 6" id="KW-1133">Transmembrane helix</keyword>
<dbReference type="Pfam" id="PF00892">
    <property type="entry name" value="EamA"/>
    <property type="match status" value="2"/>
</dbReference>